<sequence>MNFFKILILSVFSGFLFFSCKDNEEQLLLVQKMEKKNRESFDQINKAWLLNIPNASVEVSSVLNQWKEWQSFEQEIKQKPKSSISAFKQKVLNLVSKSDSLHLSVPSRFNKPQVRSRIVALQTKILALDTYFSLDIVPHEKVEDLIKAINKEMTAFYMQCEEIVVKSRIPTEIGEPRIISVSDTTRNAKAINFDDLEQKEILEKDKKTVLKKPNN</sequence>
<evidence type="ECO:0000313" key="1">
    <source>
        <dbReference type="EMBL" id="SEI70649.1"/>
    </source>
</evidence>
<keyword evidence="2" id="KW-1185">Reference proteome</keyword>
<dbReference type="STRING" id="402734.SAMN05660918_1484"/>
<organism evidence="1 2">
    <name type="scientific">Flavobacterium terrigena</name>
    <dbReference type="NCBI Taxonomy" id="402734"/>
    <lineage>
        <taxon>Bacteria</taxon>
        <taxon>Pseudomonadati</taxon>
        <taxon>Bacteroidota</taxon>
        <taxon>Flavobacteriia</taxon>
        <taxon>Flavobacteriales</taxon>
        <taxon>Flavobacteriaceae</taxon>
        <taxon>Flavobacterium</taxon>
    </lineage>
</organism>
<dbReference type="PROSITE" id="PS51257">
    <property type="entry name" value="PROKAR_LIPOPROTEIN"/>
    <property type="match status" value="1"/>
</dbReference>
<dbReference type="EMBL" id="FNYA01000002">
    <property type="protein sequence ID" value="SEI70649.1"/>
    <property type="molecule type" value="Genomic_DNA"/>
</dbReference>
<proteinExistence type="predicted"/>
<name>A0A1H6SRU7_9FLAO</name>
<gene>
    <name evidence="1" type="ORF">SAMN05660918_1484</name>
</gene>
<evidence type="ECO:0008006" key="3">
    <source>
        <dbReference type="Google" id="ProtNLM"/>
    </source>
</evidence>
<reference evidence="2" key="1">
    <citation type="submission" date="2016-10" db="EMBL/GenBank/DDBJ databases">
        <authorList>
            <person name="Varghese N."/>
            <person name="Submissions S."/>
        </authorList>
    </citation>
    <scope>NUCLEOTIDE SEQUENCE [LARGE SCALE GENOMIC DNA]</scope>
    <source>
        <strain evidence="2">DSM 17934</strain>
    </source>
</reference>
<dbReference type="AlphaFoldDB" id="A0A1H6SRU7"/>
<dbReference type="Proteomes" id="UP000199702">
    <property type="component" value="Unassembled WGS sequence"/>
</dbReference>
<evidence type="ECO:0000313" key="2">
    <source>
        <dbReference type="Proteomes" id="UP000199702"/>
    </source>
</evidence>
<accession>A0A1H6SRU7</accession>
<protein>
    <recommendedName>
        <fullName evidence="3">Lipoprotein</fullName>
    </recommendedName>
</protein>